<evidence type="ECO:0000313" key="5">
    <source>
        <dbReference type="EMBL" id="SFQ14003.1"/>
    </source>
</evidence>
<dbReference type="EC" id="3.2.1.17" evidence="4"/>
<dbReference type="PANTHER" id="PTHR38107:SF3">
    <property type="entry name" value="LYSOZYME RRRD-RELATED"/>
    <property type="match status" value="1"/>
</dbReference>
<dbReference type="Pfam" id="PF00959">
    <property type="entry name" value="Phage_lysozyme"/>
    <property type="match status" value="1"/>
</dbReference>
<comment type="catalytic activity">
    <reaction evidence="4">
        <text>Hydrolysis of (1-&gt;4)-beta-linkages between N-acetylmuramic acid and N-acetyl-D-glucosamine residues in a peptidoglycan and between N-acetyl-D-glucosamine residues in chitodextrins.</text>
        <dbReference type="EC" id="3.2.1.17"/>
    </reaction>
</comment>
<evidence type="ECO:0000256" key="1">
    <source>
        <dbReference type="ARBA" id="ARBA00022529"/>
    </source>
</evidence>
<evidence type="ECO:0000256" key="2">
    <source>
        <dbReference type="ARBA" id="ARBA00022638"/>
    </source>
</evidence>
<keyword evidence="2 4" id="KW-0081">Bacteriolytic enzyme</keyword>
<dbReference type="InterPro" id="IPR033907">
    <property type="entry name" value="Endolysin_autolysin"/>
</dbReference>
<dbReference type="GO" id="GO:0016998">
    <property type="term" value="P:cell wall macromolecule catabolic process"/>
    <property type="evidence" value="ECO:0007669"/>
    <property type="project" value="InterPro"/>
</dbReference>
<keyword evidence="3" id="KW-1035">Host cytoplasm</keyword>
<keyword evidence="1 4" id="KW-0929">Antimicrobial</keyword>
<dbReference type="InterPro" id="IPR051018">
    <property type="entry name" value="Bacteriophage_GH24"/>
</dbReference>
<dbReference type="InterPro" id="IPR023346">
    <property type="entry name" value="Lysozyme-like_dom_sf"/>
</dbReference>
<evidence type="ECO:0000256" key="4">
    <source>
        <dbReference type="RuleBase" id="RU003788"/>
    </source>
</evidence>
<proteinExistence type="inferred from homology"/>
<keyword evidence="4" id="KW-0378">Hydrolase</keyword>
<sequence>MSNLTDVAEITDRGLLEIAEHEGIVPAPYRDSVGVWTWGLGHTAAAGGPDPSKMNRAMPNDIDAAIEEVLDQFRIDVARYARRVGDAVKVALKPYERDALVSFDLNTGGIYRAKLTAAINRGDADASRHFFGWLKPPEIRKRRTAEKRLFETGDYDANGDEIAIWRTNGQGKLLGVMTTIRGGELLERLHGKPVPDAGLEPLPDLEPVDEALRQVEARTLDLADSVATMRQKFDGVA</sequence>
<dbReference type="InterPro" id="IPR023347">
    <property type="entry name" value="Lysozyme_dom_sf"/>
</dbReference>
<keyword evidence="6" id="KW-1185">Reference proteome</keyword>
<dbReference type="EMBL" id="FOXV01000002">
    <property type="protein sequence ID" value="SFQ14003.1"/>
    <property type="molecule type" value="Genomic_DNA"/>
</dbReference>
<dbReference type="PANTHER" id="PTHR38107">
    <property type="match status" value="1"/>
</dbReference>
<dbReference type="Proteomes" id="UP000243106">
    <property type="component" value="Unassembled WGS sequence"/>
</dbReference>
<keyword evidence="4" id="KW-0326">Glycosidase</keyword>
<dbReference type="Gene3D" id="1.10.530.40">
    <property type="match status" value="1"/>
</dbReference>
<dbReference type="AlphaFoldDB" id="A0A1I5W2V0"/>
<dbReference type="GO" id="GO:0031640">
    <property type="term" value="P:killing of cells of another organism"/>
    <property type="evidence" value="ECO:0007669"/>
    <property type="project" value="UniProtKB-KW"/>
</dbReference>
<dbReference type="RefSeq" id="WP_093009374.1">
    <property type="nucleotide sequence ID" value="NZ_FOXV01000002.1"/>
</dbReference>
<dbReference type="SUPFAM" id="SSF53955">
    <property type="entry name" value="Lysozyme-like"/>
    <property type="match status" value="1"/>
</dbReference>
<reference evidence="6" key="1">
    <citation type="submission" date="2016-10" db="EMBL/GenBank/DDBJ databases">
        <authorList>
            <person name="Varghese N."/>
            <person name="Submissions S."/>
        </authorList>
    </citation>
    <scope>NUCLEOTIDE SEQUENCE [LARGE SCALE GENOMIC DNA]</scope>
    <source>
        <strain evidence="6">JCM 10271</strain>
    </source>
</reference>
<organism evidence="5 6">
    <name type="scientific">Roseivivax halotolerans</name>
    <dbReference type="NCBI Taxonomy" id="93684"/>
    <lineage>
        <taxon>Bacteria</taxon>
        <taxon>Pseudomonadati</taxon>
        <taxon>Pseudomonadota</taxon>
        <taxon>Alphaproteobacteria</taxon>
        <taxon>Rhodobacterales</taxon>
        <taxon>Roseobacteraceae</taxon>
        <taxon>Roseivivax</taxon>
    </lineage>
</organism>
<dbReference type="GO" id="GO:0009253">
    <property type="term" value="P:peptidoglycan catabolic process"/>
    <property type="evidence" value="ECO:0007669"/>
    <property type="project" value="InterPro"/>
</dbReference>
<accession>A0A1I5W2V0</accession>
<evidence type="ECO:0000256" key="3">
    <source>
        <dbReference type="ARBA" id="ARBA00023200"/>
    </source>
</evidence>
<dbReference type="STRING" id="93684.SAMN05421853_10291"/>
<name>A0A1I5W2V0_9RHOB</name>
<gene>
    <name evidence="5" type="ORF">SAMN05421853_10291</name>
</gene>
<dbReference type="GO" id="GO:0042742">
    <property type="term" value="P:defense response to bacterium"/>
    <property type="evidence" value="ECO:0007669"/>
    <property type="project" value="UniProtKB-KW"/>
</dbReference>
<comment type="similarity">
    <text evidence="4">Belongs to the glycosyl hydrolase 24 family.</text>
</comment>
<dbReference type="GO" id="GO:0003796">
    <property type="term" value="F:lysozyme activity"/>
    <property type="evidence" value="ECO:0007669"/>
    <property type="project" value="UniProtKB-EC"/>
</dbReference>
<protein>
    <recommendedName>
        <fullName evidence="4">Lysozyme</fullName>
        <ecNumber evidence="4">3.2.1.17</ecNumber>
    </recommendedName>
</protein>
<dbReference type="InterPro" id="IPR002196">
    <property type="entry name" value="Glyco_hydro_24"/>
</dbReference>
<dbReference type="CDD" id="cd00737">
    <property type="entry name" value="lyz_endolysin_autolysin"/>
    <property type="match status" value="1"/>
</dbReference>
<evidence type="ECO:0000313" key="6">
    <source>
        <dbReference type="Proteomes" id="UP000243106"/>
    </source>
</evidence>